<name>A0A0R2H3G3_9LACO</name>
<proteinExistence type="predicted"/>
<dbReference type="RefSeq" id="WP_056994570.1">
    <property type="nucleotide sequence ID" value="NZ_JQBA01000024.1"/>
</dbReference>
<dbReference type="EMBL" id="JQBA01000024">
    <property type="protein sequence ID" value="KRN44045.1"/>
    <property type="molecule type" value="Genomic_DNA"/>
</dbReference>
<dbReference type="AlphaFoldDB" id="A0A0R2H3G3"/>
<organism evidence="1 2">
    <name type="scientific">Limosilactobacillus ingluviei</name>
    <dbReference type="NCBI Taxonomy" id="148604"/>
    <lineage>
        <taxon>Bacteria</taxon>
        <taxon>Bacillati</taxon>
        <taxon>Bacillota</taxon>
        <taxon>Bacilli</taxon>
        <taxon>Lactobacillales</taxon>
        <taxon>Lactobacillaceae</taxon>
        <taxon>Limosilactobacillus</taxon>
    </lineage>
</organism>
<evidence type="ECO:0000313" key="1">
    <source>
        <dbReference type="EMBL" id="KRN44045.1"/>
    </source>
</evidence>
<dbReference type="PATRIC" id="fig|148604.4.peg.923"/>
<accession>A0A0R2H3G3</accession>
<sequence length="432" mass="48898">MESKIFKQDGLCRLIDDLYGYCHQSVCYPQNLKITYTKNSSFKMLVKMTKKNELMVMGEKEKEALKKQLNAIFSIYGELPSLSSMTIKTNYYVLGIDTDNFQMELSFGRQEGETVGAVIENVVKKLLRMPIRMNLTELQLIRTKTAKYQLRLTLIASRKVVEATKESLLAGQYLPLPEMLESFENDLSEITSSDDPSEIKLNYKLLDDGTLQFKSGILREATDIVLQENRVIEPMVARLTKEISSFLKVVPSSKLSGLSLQEVVSLKGPAFEAIVHFDNSQMESTERIINSFKSREALANLLTEICKLNYVAGEQLWLNCIDTKLEIVGNRWNARYLQNQLRVILDPSENRSQEILKLIQRRLHRLPQSQLVQLINFQKQGDSVRVSNVLTVPTSEANSIQQALSTIKSPNLGKHETLCGTVTGTFVITGGK</sequence>
<dbReference type="Proteomes" id="UP000051639">
    <property type="component" value="Unassembled WGS sequence"/>
</dbReference>
<gene>
    <name evidence="1" type="ORF">IV41_GL000888</name>
</gene>
<comment type="caution">
    <text evidence="1">The sequence shown here is derived from an EMBL/GenBank/DDBJ whole genome shotgun (WGS) entry which is preliminary data.</text>
</comment>
<reference evidence="1 2" key="1">
    <citation type="journal article" date="2015" name="Genome Announc.">
        <title>Expanding the biotechnology potential of lactobacilli through comparative genomics of 213 strains and associated genera.</title>
        <authorList>
            <person name="Sun Z."/>
            <person name="Harris H.M."/>
            <person name="McCann A."/>
            <person name="Guo C."/>
            <person name="Argimon S."/>
            <person name="Zhang W."/>
            <person name="Yang X."/>
            <person name="Jeffery I.B."/>
            <person name="Cooney J.C."/>
            <person name="Kagawa T.F."/>
            <person name="Liu W."/>
            <person name="Song Y."/>
            <person name="Salvetti E."/>
            <person name="Wrobel A."/>
            <person name="Rasinkangas P."/>
            <person name="Parkhill J."/>
            <person name="Rea M.C."/>
            <person name="O'Sullivan O."/>
            <person name="Ritari J."/>
            <person name="Douillard F.P."/>
            <person name="Paul Ross R."/>
            <person name="Yang R."/>
            <person name="Briner A.E."/>
            <person name="Felis G.E."/>
            <person name="de Vos W.M."/>
            <person name="Barrangou R."/>
            <person name="Klaenhammer T.R."/>
            <person name="Caufield P.W."/>
            <person name="Cui Y."/>
            <person name="Zhang H."/>
            <person name="O'Toole P.W."/>
        </authorList>
    </citation>
    <scope>NUCLEOTIDE SEQUENCE [LARGE SCALE GENOMIC DNA]</scope>
    <source>
        <strain evidence="1 2">DSM 14792</strain>
    </source>
</reference>
<keyword evidence="2" id="KW-1185">Reference proteome</keyword>
<protein>
    <submittedName>
        <fullName evidence="1">Uncharacterized protein</fullName>
    </submittedName>
</protein>
<evidence type="ECO:0000313" key="2">
    <source>
        <dbReference type="Proteomes" id="UP000051639"/>
    </source>
</evidence>